<evidence type="ECO:0000256" key="3">
    <source>
        <dbReference type="ARBA" id="ARBA00022490"/>
    </source>
</evidence>
<dbReference type="GO" id="GO:0006891">
    <property type="term" value="P:intra-Golgi vesicle-mediated transport"/>
    <property type="evidence" value="ECO:0007669"/>
    <property type="project" value="TreeGrafter"/>
</dbReference>
<reference evidence="8" key="1">
    <citation type="submission" date="2021-12" db="EMBL/GenBank/DDBJ databases">
        <title>Prjna785345.</title>
        <authorList>
            <person name="Rujirawat T."/>
            <person name="Krajaejun T."/>
        </authorList>
    </citation>
    <scope>NUCLEOTIDE SEQUENCE</scope>
    <source>
        <strain evidence="8">Pi057C3</strain>
    </source>
</reference>
<dbReference type="SUPFAM" id="SSF64356">
    <property type="entry name" value="SNARE-like"/>
    <property type="match status" value="1"/>
</dbReference>
<comment type="subunit">
    <text evidence="5">Oligomeric complex that consists of at least the alpha, beta, beta', gamma, delta, epsilon and zeta subunits.</text>
</comment>
<dbReference type="GO" id="GO:0030126">
    <property type="term" value="C:COPI vesicle coat"/>
    <property type="evidence" value="ECO:0007669"/>
    <property type="project" value="UniProtKB-UniRule"/>
</dbReference>
<comment type="function">
    <text evidence="5">The zeta subunit may be involved in regulating the coat assembly and, hence, the rate of biosynthetic protein transport due to its association-dissociation properties with the coatomer complex.</text>
</comment>
<evidence type="ECO:0000256" key="5">
    <source>
        <dbReference type="RuleBase" id="RU366053"/>
    </source>
</evidence>
<keyword evidence="5" id="KW-0813">Transport</keyword>
<keyword evidence="5" id="KW-0968">Cytoplasmic vesicle</keyword>
<dbReference type="GO" id="GO:0006886">
    <property type="term" value="P:intracellular protein transport"/>
    <property type="evidence" value="ECO:0007669"/>
    <property type="project" value="TreeGrafter"/>
</dbReference>
<keyword evidence="5" id="KW-0333">Golgi apparatus</keyword>
<proteinExistence type="inferred from homology"/>
<evidence type="ECO:0000313" key="9">
    <source>
        <dbReference type="Proteomes" id="UP001209570"/>
    </source>
</evidence>
<evidence type="ECO:0000256" key="6">
    <source>
        <dbReference type="SAM" id="MobiDB-lite"/>
    </source>
</evidence>
<gene>
    <name evidence="8" type="ORF">P43SY_001589</name>
</gene>
<dbReference type="InterPro" id="IPR039652">
    <property type="entry name" value="Coatomer_zeta"/>
</dbReference>
<comment type="similarity">
    <text evidence="2 5">Belongs to the adaptor complexes small subunit family.</text>
</comment>
<keyword evidence="4 5" id="KW-0472">Membrane</keyword>
<dbReference type="Pfam" id="PF01217">
    <property type="entry name" value="Clat_adaptor_s"/>
    <property type="match status" value="1"/>
</dbReference>
<dbReference type="GO" id="GO:0006890">
    <property type="term" value="P:retrograde vesicle-mediated transport, Golgi to endoplasmic reticulum"/>
    <property type="evidence" value="ECO:0007669"/>
    <property type="project" value="UniProtKB-UniRule"/>
</dbReference>
<evidence type="ECO:0000256" key="4">
    <source>
        <dbReference type="ARBA" id="ARBA00023136"/>
    </source>
</evidence>
<dbReference type="EMBL" id="JAKCXM010000039">
    <property type="protein sequence ID" value="KAJ0405857.1"/>
    <property type="molecule type" value="Genomic_DNA"/>
</dbReference>
<keyword evidence="5" id="KW-0931">ER-Golgi transport</keyword>
<keyword evidence="5" id="KW-0653">Protein transport</keyword>
<dbReference type="GO" id="GO:0000139">
    <property type="term" value="C:Golgi membrane"/>
    <property type="evidence" value="ECO:0007669"/>
    <property type="project" value="UniProtKB-SubCell"/>
</dbReference>
<accession>A0AAD5Q8S0</accession>
<dbReference type="PANTHER" id="PTHR11043:SF1">
    <property type="entry name" value="TSET COMPLEX MEMBER TSTD"/>
    <property type="match status" value="1"/>
</dbReference>
<dbReference type="PANTHER" id="PTHR11043">
    <property type="entry name" value="ZETA-COAT PROTEIN"/>
    <property type="match status" value="1"/>
</dbReference>
<evidence type="ECO:0000256" key="1">
    <source>
        <dbReference type="ARBA" id="ARBA00004184"/>
    </source>
</evidence>
<sequence length="160" mass="17437">MLHSLLVVNEEQYVLLARYFQPSLSLDARKRFETKLARVAEPHFPPAGGKSAPAPVAAALAEPQLLRCDGQYVVARQMGELRVFLAGAGEYDELILADILALVHAVLVAQLEKKLTEASLLANYAKVVAAVDEMAQQGHLETADESGVEQMSKLKPYPVK</sequence>
<evidence type="ECO:0000259" key="7">
    <source>
        <dbReference type="Pfam" id="PF01217"/>
    </source>
</evidence>
<name>A0AAD5Q8S0_PYTIN</name>
<evidence type="ECO:0000313" key="8">
    <source>
        <dbReference type="EMBL" id="KAJ0405857.1"/>
    </source>
</evidence>
<dbReference type="InterPro" id="IPR022775">
    <property type="entry name" value="AP_mu_sigma_su"/>
</dbReference>
<keyword evidence="3 5" id="KW-0963">Cytoplasm</keyword>
<dbReference type="InterPro" id="IPR011012">
    <property type="entry name" value="Longin-like_dom_sf"/>
</dbReference>
<keyword evidence="9" id="KW-1185">Reference proteome</keyword>
<dbReference type="AlphaFoldDB" id="A0AAD5Q8S0"/>
<comment type="subcellular location">
    <subcellularLocation>
        <location evidence="5">Cytoplasm</location>
    </subcellularLocation>
    <subcellularLocation>
        <location evidence="5">Golgi apparatus membrane</location>
        <topology evidence="5">Peripheral membrane protein</topology>
        <orientation evidence="5">Cytoplasmic side</orientation>
    </subcellularLocation>
    <subcellularLocation>
        <location evidence="5">Cytoplasmic vesicle</location>
        <location evidence="5">COPI-coated vesicle membrane</location>
        <topology evidence="5">Peripheral membrane protein</topology>
        <orientation evidence="5">Cytoplasmic side</orientation>
    </subcellularLocation>
    <subcellularLocation>
        <location evidence="1">Endomembrane system</location>
        <topology evidence="1">Peripheral membrane protein</topology>
    </subcellularLocation>
</comment>
<dbReference type="Gene3D" id="3.30.450.60">
    <property type="match status" value="1"/>
</dbReference>
<dbReference type="Proteomes" id="UP001209570">
    <property type="component" value="Unassembled WGS sequence"/>
</dbReference>
<feature type="domain" description="AP complex mu/sigma subunit" evidence="7">
    <location>
        <begin position="1"/>
        <end position="147"/>
    </location>
</feature>
<comment type="caution">
    <text evidence="8">The sequence shown here is derived from an EMBL/GenBank/DDBJ whole genome shotgun (WGS) entry which is preliminary data.</text>
</comment>
<protein>
    <recommendedName>
        <fullName evidence="5">Coatomer subunit zeta</fullName>
    </recommendedName>
</protein>
<evidence type="ECO:0000256" key="2">
    <source>
        <dbReference type="ARBA" id="ARBA00006972"/>
    </source>
</evidence>
<feature type="region of interest" description="Disordered" evidence="6">
    <location>
        <begin position="141"/>
        <end position="160"/>
    </location>
</feature>
<organism evidence="8 9">
    <name type="scientific">Pythium insidiosum</name>
    <name type="common">Pythiosis disease agent</name>
    <dbReference type="NCBI Taxonomy" id="114742"/>
    <lineage>
        <taxon>Eukaryota</taxon>
        <taxon>Sar</taxon>
        <taxon>Stramenopiles</taxon>
        <taxon>Oomycota</taxon>
        <taxon>Peronosporomycetes</taxon>
        <taxon>Pythiales</taxon>
        <taxon>Pythiaceae</taxon>
        <taxon>Pythium</taxon>
    </lineage>
</organism>